<organism evidence="3">
    <name type="scientific">Nippostrongylus brasiliensis</name>
    <name type="common">Rat hookworm</name>
    <dbReference type="NCBI Taxonomy" id="27835"/>
    <lineage>
        <taxon>Eukaryota</taxon>
        <taxon>Metazoa</taxon>
        <taxon>Ecdysozoa</taxon>
        <taxon>Nematoda</taxon>
        <taxon>Chromadorea</taxon>
        <taxon>Rhabditida</taxon>
        <taxon>Rhabditina</taxon>
        <taxon>Rhabditomorpha</taxon>
        <taxon>Strongyloidea</taxon>
        <taxon>Heligmosomidae</taxon>
        <taxon>Nippostrongylus</taxon>
    </lineage>
</organism>
<reference evidence="1 2" key="2">
    <citation type="submission" date="2018-11" db="EMBL/GenBank/DDBJ databases">
        <authorList>
            <consortium name="Pathogen Informatics"/>
        </authorList>
    </citation>
    <scope>NUCLEOTIDE SEQUENCE [LARGE SCALE GENOMIC DNA]</scope>
</reference>
<proteinExistence type="predicted"/>
<dbReference type="Proteomes" id="UP000271162">
    <property type="component" value="Unassembled WGS sequence"/>
</dbReference>
<name>A0A0N4XZ71_NIPBR</name>
<evidence type="ECO:0000313" key="3">
    <source>
        <dbReference type="WBParaSite" id="NBR_0000844501-mRNA-1"/>
    </source>
</evidence>
<dbReference type="CDD" id="cd18809">
    <property type="entry name" value="SF1_C_RecD"/>
    <property type="match status" value="1"/>
</dbReference>
<protein>
    <submittedName>
        <fullName evidence="3">ATP-dependent DNA helicase</fullName>
    </submittedName>
</protein>
<sequence>MLPKMAADAKPRSGQQVDAVVNAILPDPLTKQRLHNTVATHMIHRMCVTTNINAPCMVNGVGSKKFRKEFRDATSIDSDGYPKYRRPNDGRSVSIGDVQFDNRHIVPDHPYISLLLNAHINVEVCGYIQRQSTYIRSDRAFPRITGQQRATLRKGIDTHLNARYVWLPEALLQYDCQTKSDTVCRLQVHLPNFQKVTLLPGVERAALEGAAPGNTTLTAWFQLNAEYDRLQLEGALPSHARILLYYEVPTHFTFNTDRGLPFRLRRRQFPIRLAYAMTINKAQVQSLSHVGRHFPSDVFFHGQLYVALSRAKAEKV</sequence>
<dbReference type="OMA" id="HNTVATH"/>
<evidence type="ECO:0000313" key="1">
    <source>
        <dbReference type="EMBL" id="VDL72035.1"/>
    </source>
</evidence>
<dbReference type="EMBL" id="UYSL01020006">
    <property type="protein sequence ID" value="VDL72035.1"/>
    <property type="molecule type" value="Genomic_DNA"/>
</dbReference>
<reference evidence="3" key="1">
    <citation type="submission" date="2017-02" db="UniProtKB">
        <authorList>
            <consortium name="WormBaseParasite"/>
        </authorList>
    </citation>
    <scope>IDENTIFICATION</scope>
</reference>
<dbReference type="WBParaSite" id="NBR_0000844501-mRNA-1">
    <property type="protein sequence ID" value="NBR_0000844501-mRNA-1"/>
    <property type="gene ID" value="NBR_0000844501"/>
</dbReference>
<evidence type="ECO:0000313" key="2">
    <source>
        <dbReference type="Proteomes" id="UP000271162"/>
    </source>
</evidence>
<dbReference type="STRING" id="27835.A0A0N4XZ71"/>
<keyword evidence="2" id="KW-1185">Reference proteome</keyword>
<accession>A0A0N4XZ71</accession>
<dbReference type="PANTHER" id="PTHR10492">
    <property type="match status" value="1"/>
</dbReference>
<dbReference type="SUPFAM" id="SSF52540">
    <property type="entry name" value="P-loop containing nucleoside triphosphate hydrolases"/>
    <property type="match status" value="1"/>
</dbReference>
<dbReference type="InterPro" id="IPR027417">
    <property type="entry name" value="P-loop_NTPase"/>
</dbReference>
<dbReference type="AlphaFoldDB" id="A0A0N4XZ71"/>
<gene>
    <name evidence="1" type="ORF">NBR_LOCUS8446</name>
</gene>